<dbReference type="Pfam" id="PF08713">
    <property type="entry name" value="DNA_alkylation"/>
    <property type="match status" value="1"/>
</dbReference>
<dbReference type="Gene3D" id="1.25.10.90">
    <property type="match status" value="1"/>
</dbReference>
<evidence type="ECO:0000313" key="1">
    <source>
        <dbReference type="EMBL" id="OGM57252.1"/>
    </source>
</evidence>
<dbReference type="AlphaFoldDB" id="A0A1F8AZQ6"/>
<name>A0A1F8AZQ6_9BACT</name>
<dbReference type="InterPro" id="IPR014825">
    <property type="entry name" value="DNA_alkylation"/>
</dbReference>
<dbReference type="EMBL" id="MGHA01000065">
    <property type="protein sequence ID" value="OGM57252.1"/>
    <property type="molecule type" value="Genomic_DNA"/>
</dbReference>
<protein>
    <submittedName>
        <fullName evidence="1">DNA alkylation repair protein</fullName>
    </submittedName>
</protein>
<organism evidence="1 2">
    <name type="scientific">Candidatus Woesebacteria bacterium RIFCSPLOWO2_01_FULL_37_19</name>
    <dbReference type="NCBI Taxonomy" id="1802514"/>
    <lineage>
        <taxon>Bacteria</taxon>
        <taxon>Candidatus Woeseibacteriota</taxon>
    </lineage>
</organism>
<sequence length="228" mass="26766">MNYEEVIKKLKALKNPENIEGMARFGIRPKSEILGISIWELRKLKKEIGVDHKLAQKLWTTGIHEARILASFIEDPTLVTEKQLDKWVADFDSWDIVDQVSELIAHTPFVLKKIREWSNREGEYVKRAAFSLIAELAWWEKKMSDRDFKKFFPIIIKASTDERNFVKKAVNWALRNIGKRNRILNEQAINVAKELAEFENKTARWIAKDALRELTSEKVQTRLVFKDK</sequence>
<comment type="caution">
    <text evidence="1">The sequence shown here is derived from an EMBL/GenBank/DDBJ whole genome shotgun (WGS) entry which is preliminary data.</text>
</comment>
<dbReference type="PANTHER" id="PTHR41291:SF1">
    <property type="entry name" value="DNA ALKYLATION REPAIR PROTEIN"/>
    <property type="match status" value="1"/>
</dbReference>
<gene>
    <name evidence="1" type="ORF">A2955_04555</name>
</gene>
<dbReference type="SUPFAM" id="SSF48371">
    <property type="entry name" value="ARM repeat"/>
    <property type="match status" value="1"/>
</dbReference>
<proteinExistence type="predicted"/>
<accession>A0A1F8AZQ6</accession>
<evidence type="ECO:0000313" key="2">
    <source>
        <dbReference type="Proteomes" id="UP000177501"/>
    </source>
</evidence>
<dbReference type="Proteomes" id="UP000177501">
    <property type="component" value="Unassembled WGS sequence"/>
</dbReference>
<dbReference type="CDD" id="cd06561">
    <property type="entry name" value="AlkD_like"/>
    <property type="match status" value="1"/>
</dbReference>
<reference evidence="1 2" key="1">
    <citation type="journal article" date="2016" name="Nat. Commun.">
        <title>Thousands of microbial genomes shed light on interconnected biogeochemical processes in an aquifer system.</title>
        <authorList>
            <person name="Anantharaman K."/>
            <person name="Brown C.T."/>
            <person name="Hug L.A."/>
            <person name="Sharon I."/>
            <person name="Castelle C.J."/>
            <person name="Probst A.J."/>
            <person name="Thomas B.C."/>
            <person name="Singh A."/>
            <person name="Wilkins M.J."/>
            <person name="Karaoz U."/>
            <person name="Brodie E.L."/>
            <person name="Williams K.H."/>
            <person name="Hubbard S.S."/>
            <person name="Banfield J.F."/>
        </authorList>
    </citation>
    <scope>NUCLEOTIDE SEQUENCE [LARGE SCALE GENOMIC DNA]</scope>
</reference>
<dbReference type="PANTHER" id="PTHR41291">
    <property type="entry name" value="DNA ALKYLATION REPAIR PROTEIN"/>
    <property type="match status" value="1"/>
</dbReference>
<dbReference type="InterPro" id="IPR016024">
    <property type="entry name" value="ARM-type_fold"/>
</dbReference>